<dbReference type="GO" id="GO:0019290">
    <property type="term" value="P:siderophore biosynthetic process"/>
    <property type="evidence" value="ECO:0007669"/>
    <property type="project" value="InterPro"/>
</dbReference>
<sequence length="559" mass="62639">MAPTPSIVHLPNGQNLTVLPVFGGYFFKSNELNLHGSVFPAGWTVILQSEDYSDEHESARMTGDIELSGMQTERRRHIHPFKRPTLHNDNLFISSISNPSSNDFKAPTSPTRQIAMMLWATLYWYFHQPEPLPYLTTDASKNTPDGGKPRGDWRINIKREGVFRGRNLIQKLERMGLITSEDSAVGINVEENTPEGWSEMFISKRTFWQLSAKLFLFTLTPTNGSSFPGSPYGSRPSSPVRGEPKRNSSPSHRDSGDHSATVQAANSGLWSPSTAGPFSSGSHLPTYFPPPPLQYTMTGGIRHPMRPKPPRQGEIFYTRFVPSVGQYLSFRCASLSSKPVAYNGPSSTASSLNPPKLHQPTASLSSLPAHISVASIADLTPPSPSVESEDTSLMTDLQLLNKWMNVERVSKFWGCSGPQSTQETFLQNNLTSKHSFPAIGLWDGKPFGYFEIYWVKEDILGKHLGNDAGDYDRGVHVLVGEDEFRGKHRVKCWITALAHWAFVQDYRTNAVVLEPRVDNERFITTLNEAGFLKEREINFPHKRSAFVKLRRENFESPEL</sequence>
<dbReference type="InterPro" id="IPR019432">
    <property type="entry name" value="Acyltransferase_MbtK/IucB-like"/>
</dbReference>
<dbReference type="PANTHER" id="PTHR31438:SF1">
    <property type="entry name" value="LYSINE N-ACYLTRANSFERASE C17G9.06C-RELATED"/>
    <property type="match status" value="1"/>
</dbReference>
<dbReference type="OrthoDB" id="448427at2759"/>
<evidence type="ECO:0000313" key="4">
    <source>
        <dbReference type="EMBL" id="PMD26363.1"/>
    </source>
</evidence>
<keyword evidence="5" id="KW-1185">Reference proteome</keyword>
<dbReference type="SUPFAM" id="SSF55729">
    <property type="entry name" value="Acyl-CoA N-acyltransferases (Nat)"/>
    <property type="match status" value="1"/>
</dbReference>
<dbReference type="STRING" id="1745343.A0A2J6QJC0"/>
<dbReference type="GO" id="GO:0016410">
    <property type="term" value="F:N-acyltransferase activity"/>
    <property type="evidence" value="ECO:0007669"/>
    <property type="project" value="TreeGrafter"/>
</dbReference>
<dbReference type="Proteomes" id="UP000235672">
    <property type="component" value="Unassembled WGS sequence"/>
</dbReference>
<feature type="compositionally biased region" description="Basic and acidic residues" evidence="2">
    <location>
        <begin position="242"/>
        <end position="257"/>
    </location>
</feature>
<dbReference type="SMART" id="SM01006">
    <property type="entry name" value="AlcB"/>
    <property type="match status" value="1"/>
</dbReference>
<evidence type="ECO:0000256" key="1">
    <source>
        <dbReference type="ARBA" id="ARBA00009893"/>
    </source>
</evidence>
<feature type="compositionally biased region" description="Low complexity" evidence="2">
    <location>
        <begin position="226"/>
        <end position="241"/>
    </location>
</feature>
<feature type="region of interest" description="Disordered" evidence="2">
    <location>
        <begin position="226"/>
        <end position="262"/>
    </location>
</feature>
<accession>A0A2J6QJC0</accession>
<dbReference type="PANTHER" id="PTHR31438">
    <property type="entry name" value="LYSINE N-ACYLTRANSFERASE C17G9.06C-RELATED"/>
    <property type="match status" value="1"/>
</dbReference>
<evidence type="ECO:0000259" key="3">
    <source>
        <dbReference type="SMART" id="SM01006"/>
    </source>
</evidence>
<protein>
    <submittedName>
        <fullName evidence="4">Siderophore biosynthesis protein-like protein</fullName>
    </submittedName>
</protein>
<dbReference type="InterPro" id="IPR016181">
    <property type="entry name" value="Acyl_CoA_acyltransferase"/>
</dbReference>
<comment type="similarity">
    <text evidence="1">Belongs to the lysine N-acyltransferase MbtK family.</text>
</comment>
<dbReference type="Gene3D" id="3.40.630.30">
    <property type="match status" value="1"/>
</dbReference>
<reference evidence="4 5" key="1">
    <citation type="submission" date="2016-05" db="EMBL/GenBank/DDBJ databases">
        <title>A degradative enzymes factory behind the ericoid mycorrhizal symbiosis.</title>
        <authorList>
            <consortium name="DOE Joint Genome Institute"/>
            <person name="Martino E."/>
            <person name="Morin E."/>
            <person name="Grelet G."/>
            <person name="Kuo A."/>
            <person name="Kohler A."/>
            <person name="Daghino S."/>
            <person name="Barry K."/>
            <person name="Choi C."/>
            <person name="Cichocki N."/>
            <person name="Clum A."/>
            <person name="Copeland A."/>
            <person name="Hainaut M."/>
            <person name="Haridas S."/>
            <person name="Labutti K."/>
            <person name="Lindquist E."/>
            <person name="Lipzen A."/>
            <person name="Khouja H.-R."/>
            <person name="Murat C."/>
            <person name="Ohm R."/>
            <person name="Olson A."/>
            <person name="Spatafora J."/>
            <person name="Veneault-Fourrey C."/>
            <person name="Henrissat B."/>
            <person name="Grigoriev I."/>
            <person name="Martin F."/>
            <person name="Perotto S."/>
        </authorList>
    </citation>
    <scope>NUCLEOTIDE SEQUENCE [LARGE SCALE GENOMIC DNA]</scope>
    <source>
        <strain evidence="4 5">UAMH 7357</strain>
    </source>
</reference>
<organism evidence="4 5">
    <name type="scientific">Hyaloscypha hepaticicola</name>
    <dbReference type="NCBI Taxonomy" id="2082293"/>
    <lineage>
        <taxon>Eukaryota</taxon>
        <taxon>Fungi</taxon>
        <taxon>Dikarya</taxon>
        <taxon>Ascomycota</taxon>
        <taxon>Pezizomycotina</taxon>
        <taxon>Leotiomycetes</taxon>
        <taxon>Helotiales</taxon>
        <taxon>Hyaloscyphaceae</taxon>
        <taxon>Hyaloscypha</taxon>
    </lineage>
</organism>
<dbReference type="Pfam" id="PF13523">
    <property type="entry name" value="Acetyltransf_8"/>
    <property type="match status" value="1"/>
</dbReference>
<evidence type="ECO:0000256" key="2">
    <source>
        <dbReference type="SAM" id="MobiDB-lite"/>
    </source>
</evidence>
<proteinExistence type="inferred from homology"/>
<feature type="region of interest" description="Disordered" evidence="2">
    <location>
        <begin position="343"/>
        <end position="362"/>
    </location>
</feature>
<feature type="domain" description="Acyltransferase MbtK/IucB-like conserved" evidence="3">
    <location>
        <begin position="389"/>
        <end position="436"/>
    </location>
</feature>
<evidence type="ECO:0000313" key="5">
    <source>
        <dbReference type="Proteomes" id="UP000235672"/>
    </source>
</evidence>
<feature type="compositionally biased region" description="Polar residues" evidence="2">
    <location>
        <begin position="344"/>
        <end position="353"/>
    </location>
</feature>
<name>A0A2J6QJC0_9HELO</name>
<gene>
    <name evidence="4" type="ORF">NA56DRAFT_744533</name>
</gene>
<dbReference type="EMBL" id="KZ613468">
    <property type="protein sequence ID" value="PMD26363.1"/>
    <property type="molecule type" value="Genomic_DNA"/>
</dbReference>
<dbReference type="AlphaFoldDB" id="A0A2J6QJC0"/>